<dbReference type="EMBL" id="FNQM01000006">
    <property type="protein sequence ID" value="SEA54185.1"/>
    <property type="molecule type" value="Genomic_DNA"/>
</dbReference>
<dbReference type="PANTHER" id="PTHR43669:SF3">
    <property type="entry name" value="ALCOHOL DEHYDROGENASE, PUTATIVE (AFU_ORTHOLOGUE AFUA_3G03445)-RELATED"/>
    <property type="match status" value="1"/>
</dbReference>
<dbReference type="SUPFAM" id="SSF51735">
    <property type="entry name" value="NAD(P)-binding Rossmann-fold domains"/>
    <property type="match status" value="1"/>
</dbReference>
<sequence>MSLPLAEQVVIISGAGCGLGAAVAAAFAREGAAVVLNWRRSGAAAAALAERLGPRARAVRADVTDPAAVAAMVAETAATFGPPTTLVHNALADFSFNG</sequence>
<accession>A0A1H4C157</accession>
<evidence type="ECO:0000313" key="3">
    <source>
        <dbReference type="EMBL" id="SEA54185.1"/>
    </source>
</evidence>
<dbReference type="InterPro" id="IPR002347">
    <property type="entry name" value="SDR_fam"/>
</dbReference>
<keyword evidence="4" id="KW-1185">Reference proteome</keyword>
<keyword evidence="2" id="KW-0560">Oxidoreductase</keyword>
<dbReference type="Proteomes" id="UP000198703">
    <property type="component" value="Unassembled WGS sequence"/>
</dbReference>
<dbReference type="Gene3D" id="3.40.50.720">
    <property type="entry name" value="NAD(P)-binding Rossmann-like Domain"/>
    <property type="match status" value="1"/>
</dbReference>
<evidence type="ECO:0000313" key="4">
    <source>
        <dbReference type="Proteomes" id="UP000198703"/>
    </source>
</evidence>
<organism evidence="3 4">
    <name type="scientific">Rubrimonas cliftonensis</name>
    <dbReference type="NCBI Taxonomy" id="89524"/>
    <lineage>
        <taxon>Bacteria</taxon>
        <taxon>Pseudomonadati</taxon>
        <taxon>Pseudomonadota</taxon>
        <taxon>Alphaproteobacteria</taxon>
        <taxon>Rhodobacterales</taxon>
        <taxon>Paracoccaceae</taxon>
        <taxon>Rubrimonas</taxon>
    </lineage>
</organism>
<dbReference type="InterPro" id="IPR036291">
    <property type="entry name" value="NAD(P)-bd_dom_sf"/>
</dbReference>
<protein>
    <submittedName>
        <fullName evidence="3">3-oxoacyl-[acyl-carrier protein] reductase</fullName>
    </submittedName>
</protein>
<gene>
    <name evidence="3" type="ORF">SAMN05444370_106153</name>
</gene>
<dbReference type="PANTHER" id="PTHR43669">
    <property type="entry name" value="5-KETO-D-GLUCONATE 5-REDUCTASE"/>
    <property type="match status" value="1"/>
</dbReference>
<dbReference type="Pfam" id="PF00106">
    <property type="entry name" value="adh_short"/>
    <property type="match status" value="1"/>
</dbReference>
<proteinExistence type="inferred from homology"/>
<dbReference type="GO" id="GO:0016491">
    <property type="term" value="F:oxidoreductase activity"/>
    <property type="evidence" value="ECO:0007669"/>
    <property type="project" value="UniProtKB-KW"/>
</dbReference>
<comment type="similarity">
    <text evidence="1">Belongs to the short-chain dehydrogenases/reductases (SDR) family.</text>
</comment>
<reference evidence="3 4" key="1">
    <citation type="submission" date="2016-10" db="EMBL/GenBank/DDBJ databases">
        <authorList>
            <person name="de Groot N.N."/>
        </authorList>
    </citation>
    <scope>NUCLEOTIDE SEQUENCE [LARGE SCALE GENOMIC DNA]</scope>
    <source>
        <strain evidence="3 4">DSM 15345</strain>
    </source>
</reference>
<evidence type="ECO:0000256" key="2">
    <source>
        <dbReference type="ARBA" id="ARBA00023002"/>
    </source>
</evidence>
<dbReference type="STRING" id="89524.SAMN05444370_106153"/>
<dbReference type="AlphaFoldDB" id="A0A1H4C157"/>
<name>A0A1H4C157_9RHOB</name>
<evidence type="ECO:0000256" key="1">
    <source>
        <dbReference type="ARBA" id="ARBA00006484"/>
    </source>
</evidence>